<dbReference type="Gene3D" id="1.10.3430.10">
    <property type="entry name" value="Ammonium transporter AmtB like domains"/>
    <property type="match status" value="1"/>
</dbReference>
<keyword evidence="4 10" id="KW-0812">Transmembrane</keyword>
<evidence type="ECO:0000256" key="10">
    <source>
        <dbReference type="SAM" id="Phobius"/>
    </source>
</evidence>
<evidence type="ECO:0000256" key="1">
    <source>
        <dbReference type="ARBA" id="ARBA00004651"/>
    </source>
</evidence>
<feature type="domain" description="EF-hand" evidence="11">
    <location>
        <begin position="636"/>
        <end position="671"/>
    </location>
</feature>
<evidence type="ECO:0000256" key="9">
    <source>
        <dbReference type="SAM" id="MobiDB-lite"/>
    </source>
</evidence>
<evidence type="ECO:0000256" key="6">
    <source>
        <dbReference type="ARBA" id="ARBA00022989"/>
    </source>
</evidence>
<keyword evidence="3" id="KW-1003">Cell membrane</keyword>
<dbReference type="InterPro" id="IPR002048">
    <property type="entry name" value="EF_hand_dom"/>
</dbReference>
<dbReference type="PROSITE" id="PS00018">
    <property type="entry name" value="EF_HAND_1"/>
    <property type="match status" value="2"/>
</dbReference>
<dbReference type="EMBL" id="BLLK01000045">
    <property type="protein sequence ID" value="GFH51733.1"/>
    <property type="molecule type" value="Genomic_DNA"/>
</dbReference>
<feature type="transmembrane region" description="Helical" evidence="10">
    <location>
        <begin position="447"/>
        <end position="466"/>
    </location>
</feature>
<protein>
    <recommendedName>
        <fullName evidence="11">EF-hand domain-containing protein</fullName>
    </recommendedName>
</protein>
<dbReference type="PANTHER" id="PTHR10464">
    <property type="entry name" value="UREA TRANSPORTER"/>
    <property type="match status" value="1"/>
</dbReference>
<keyword evidence="6 10" id="KW-1133">Transmembrane helix</keyword>
<evidence type="ECO:0000256" key="8">
    <source>
        <dbReference type="ARBA" id="ARBA00033993"/>
    </source>
</evidence>
<feature type="transmembrane region" description="Helical" evidence="10">
    <location>
        <begin position="236"/>
        <end position="260"/>
    </location>
</feature>
<evidence type="ECO:0000256" key="5">
    <source>
        <dbReference type="ARBA" id="ARBA00022837"/>
    </source>
</evidence>
<sequence length="766" mass="85179">METTRDETPYISNEEERPIHNSDKIKENVQFEDFLSDDANALNELNKNESRAWKNSAIVAATNAPDLRSSTIKTNEIQGWRKSTTLQKQALRFDASANPNRITRDTDECAKSMSLRKSQLWDRLIENNEGSIGSSSAMDVTPSFYDNTKLDEATRLSCDIFSVYFNDHHAGVNAEKNGKVNFIQTVWHSIDGTMSWLNQWLEHENIPFVTTPLTYMDWCMRGIGQIFFCNNPLSGAFILAALFIQSSRVAVHCILAVLSATLSARAFGFEKALISSGLFGYNAALIGIGLASFHSLEVHGGYSPVILACVMIVSILSVILFASLSKVLLAYEISPMTLPFDIVVSLTLLASNGMANVEFGAVIPPSLPSYTIEQDTPDYNIDAFAFMGIVLRGIGQIVFTTDPLAIALVIAGLTLCSRHIAIAALVGSALGTGISILVGLNAEEVDLGLYSYCSALTFIGTLVFYVPTLMSILLAALGVLFTVIFQVALSSLFQISGLPVNSFPFSFVIISFVLCQGNAKAFIGVPLESITFPEDHLKRVRLLRDGFHLFLEALRSNNEEGLGDRKIANSNRSRKVLTKLYSTMNFETKIEIEETDKIGQQSLQMFENMEKKHQKGYITFDDFEELLGKLGMNAKDGLFSARKALSLLDIDNNGMISKQEWVVFCRLSYELQKIHDIVSTFFQFVDTSGDRYIQVGEVNEALNYLGEPELNFGEMKTIGRIAHSPEEFEIREMTTFVSIETLKTLVKKYQNRPSSQRNKNDMMEEV</sequence>
<dbReference type="GO" id="GO:0005886">
    <property type="term" value="C:plasma membrane"/>
    <property type="evidence" value="ECO:0007669"/>
    <property type="project" value="UniProtKB-SubCell"/>
</dbReference>
<comment type="subcellular location">
    <subcellularLocation>
        <location evidence="1">Cell membrane</location>
        <topology evidence="1">Multi-pass membrane protein</topology>
    </subcellularLocation>
</comment>
<comment type="caution">
    <text evidence="12">The sequence shown here is derived from an EMBL/GenBank/DDBJ whole genome shotgun (WGS) entry which is preliminary data.</text>
</comment>
<evidence type="ECO:0000256" key="4">
    <source>
        <dbReference type="ARBA" id="ARBA00022692"/>
    </source>
</evidence>
<comment type="similarity">
    <text evidence="2">Belongs to the urea transporter family.</text>
</comment>
<feature type="transmembrane region" description="Helical" evidence="10">
    <location>
        <begin position="473"/>
        <end position="493"/>
    </location>
</feature>
<evidence type="ECO:0000256" key="2">
    <source>
        <dbReference type="ARBA" id="ARBA00005914"/>
    </source>
</evidence>
<organism evidence="12 13">
    <name type="scientific">Chaetoceros tenuissimus</name>
    <dbReference type="NCBI Taxonomy" id="426638"/>
    <lineage>
        <taxon>Eukaryota</taxon>
        <taxon>Sar</taxon>
        <taxon>Stramenopiles</taxon>
        <taxon>Ochrophyta</taxon>
        <taxon>Bacillariophyta</taxon>
        <taxon>Coscinodiscophyceae</taxon>
        <taxon>Chaetocerotophycidae</taxon>
        <taxon>Chaetocerotales</taxon>
        <taxon>Chaetocerotaceae</taxon>
        <taxon>Chaetoceros</taxon>
    </lineage>
</organism>
<keyword evidence="5" id="KW-0106">Calcium</keyword>
<dbReference type="AlphaFoldDB" id="A0AAD3CTM0"/>
<dbReference type="Proteomes" id="UP001054902">
    <property type="component" value="Unassembled WGS sequence"/>
</dbReference>
<feature type="transmembrane region" description="Helical" evidence="10">
    <location>
        <begin position="383"/>
        <end position="413"/>
    </location>
</feature>
<evidence type="ECO:0000259" key="11">
    <source>
        <dbReference type="PROSITE" id="PS50222"/>
    </source>
</evidence>
<feature type="transmembrane region" description="Helical" evidence="10">
    <location>
        <begin position="305"/>
        <end position="331"/>
    </location>
</feature>
<dbReference type="PROSITE" id="PS50222">
    <property type="entry name" value="EF_HAND_2"/>
    <property type="match status" value="2"/>
</dbReference>
<keyword evidence="13" id="KW-1185">Reference proteome</keyword>
<gene>
    <name evidence="12" type="ORF">CTEN210_08209</name>
</gene>
<feature type="transmembrane region" description="Helical" evidence="10">
    <location>
        <begin position="272"/>
        <end position="293"/>
    </location>
</feature>
<comment type="catalytic activity">
    <reaction evidence="8">
        <text>urea(in) = urea(out)</text>
        <dbReference type="Rhea" id="RHEA:32799"/>
        <dbReference type="ChEBI" id="CHEBI:16199"/>
    </reaction>
</comment>
<feature type="domain" description="EF-hand" evidence="11">
    <location>
        <begin position="673"/>
        <end position="708"/>
    </location>
</feature>
<evidence type="ECO:0000313" key="13">
    <source>
        <dbReference type="Proteomes" id="UP001054902"/>
    </source>
</evidence>
<dbReference type="InterPro" id="IPR004937">
    <property type="entry name" value="Urea_transporter"/>
</dbReference>
<proteinExistence type="inferred from homology"/>
<evidence type="ECO:0000313" key="12">
    <source>
        <dbReference type="EMBL" id="GFH51733.1"/>
    </source>
</evidence>
<dbReference type="Gene3D" id="1.10.238.10">
    <property type="entry name" value="EF-hand"/>
    <property type="match status" value="1"/>
</dbReference>
<dbReference type="GO" id="GO:0005509">
    <property type="term" value="F:calcium ion binding"/>
    <property type="evidence" value="ECO:0007669"/>
    <property type="project" value="InterPro"/>
</dbReference>
<dbReference type="InterPro" id="IPR029020">
    <property type="entry name" value="Ammonium/urea_transptr"/>
</dbReference>
<dbReference type="Pfam" id="PF03253">
    <property type="entry name" value="UT"/>
    <property type="match status" value="1"/>
</dbReference>
<evidence type="ECO:0000256" key="3">
    <source>
        <dbReference type="ARBA" id="ARBA00022475"/>
    </source>
</evidence>
<dbReference type="InterPro" id="IPR018247">
    <property type="entry name" value="EF_Hand_1_Ca_BS"/>
</dbReference>
<name>A0AAD3CTM0_9STRA</name>
<dbReference type="SUPFAM" id="SSF47473">
    <property type="entry name" value="EF-hand"/>
    <property type="match status" value="1"/>
</dbReference>
<accession>A0AAD3CTM0</accession>
<reference evidence="12 13" key="1">
    <citation type="journal article" date="2021" name="Sci. Rep.">
        <title>The genome of the diatom Chaetoceros tenuissimus carries an ancient integrated fragment of an extant virus.</title>
        <authorList>
            <person name="Hongo Y."/>
            <person name="Kimura K."/>
            <person name="Takaki Y."/>
            <person name="Yoshida Y."/>
            <person name="Baba S."/>
            <person name="Kobayashi G."/>
            <person name="Nagasaki K."/>
            <person name="Hano T."/>
            <person name="Tomaru Y."/>
        </authorList>
    </citation>
    <scope>NUCLEOTIDE SEQUENCE [LARGE SCALE GENOMIC DNA]</scope>
    <source>
        <strain evidence="12 13">NIES-3715</strain>
    </source>
</reference>
<keyword evidence="7 10" id="KW-0472">Membrane</keyword>
<feature type="region of interest" description="Disordered" evidence="9">
    <location>
        <begin position="1"/>
        <end position="23"/>
    </location>
</feature>
<dbReference type="InterPro" id="IPR011992">
    <property type="entry name" value="EF-hand-dom_pair"/>
</dbReference>
<dbReference type="PANTHER" id="PTHR10464:SF4">
    <property type="entry name" value="UREA TRANSPORTER"/>
    <property type="match status" value="1"/>
</dbReference>
<feature type="transmembrane region" description="Helical" evidence="10">
    <location>
        <begin position="420"/>
        <end position="441"/>
    </location>
</feature>
<evidence type="ECO:0000256" key="7">
    <source>
        <dbReference type="ARBA" id="ARBA00023136"/>
    </source>
</evidence>
<dbReference type="GO" id="GO:0015204">
    <property type="term" value="F:urea transmembrane transporter activity"/>
    <property type="evidence" value="ECO:0007669"/>
    <property type="project" value="InterPro"/>
</dbReference>